<proteinExistence type="predicted"/>
<dbReference type="AlphaFoldDB" id="A0A8J8SZU2"/>
<gene>
    <name evidence="2" type="ORF">FGO68_gene6656</name>
</gene>
<keyword evidence="3" id="KW-1185">Reference proteome</keyword>
<reference evidence="2" key="1">
    <citation type="submission" date="2019-06" db="EMBL/GenBank/DDBJ databases">
        <authorList>
            <person name="Zheng W."/>
        </authorList>
    </citation>
    <scope>NUCLEOTIDE SEQUENCE</scope>
    <source>
        <strain evidence="2">QDHG01</strain>
    </source>
</reference>
<feature type="transmembrane region" description="Helical" evidence="1">
    <location>
        <begin position="163"/>
        <end position="182"/>
    </location>
</feature>
<accession>A0A8J8SZU2</accession>
<dbReference type="Proteomes" id="UP000785679">
    <property type="component" value="Unassembled WGS sequence"/>
</dbReference>
<keyword evidence="1" id="KW-0472">Membrane</keyword>
<dbReference type="EMBL" id="RRYP01013793">
    <property type="protein sequence ID" value="TNV76326.1"/>
    <property type="molecule type" value="Genomic_DNA"/>
</dbReference>
<keyword evidence="1" id="KW-1133">Transmembrane helix</keyword>
<dbReference type="OrthoDB" id="308087at2759"/>
<sequence>MSAWNGLYVGINNQIIRIIKMISKVIANTMRSRSGVTATQATLVGSRIGVRNRYRYDYACEDEYFEREMTILEARHLPLPLPEDYRHKKAPINEIMPAHWNDVRFNYLPQNLDRRMFLHDNYMNMYDFRHDAAHTLGYPDEDLDYELPDPAVAMHFKKKRSGALSMLGAVIAVAVLFGYPIFGLKMPQKDNPFYWRKKYGTPTTIDQMQSVALIEYGAKTEKLPDSNIILGPNGFDHGMNGLRIDLDNYADLVC</sequence>
<evidence type="ECO:0000256" key="1">
    <source>
        <dbReference type="SAM" id="Phobius"/>
    </source>
</evidence>
<comment type="caution">
    <text evidence="2">The sequence shown here is derived from an EMBL/GenBank/DDBJ whole genome shotgun (WGS) entry which is preliminary data.</text>
</comment>
<evidence type="ECO:0000313" key="3">
    <source>
        <dbReference type="Proteomes" id="UP000785679"/>
    </source>
</evidence>
<keyword evidence="1" id="KW-0812">Transmembrane</keyword>
<protein>
    <submittedName>
        <fullName evidence="2">Uncharacterized protein</fullName>
    </submittedName>
</protein>
<name>A0A8J8SZU2_HALGN</name>
<evidence type="ECO:0000313" key="2">
    <source>
        <dbReference type="EMBL" id="TNV76326.1"/>
    </source>
</evidence>
<organism evidence="2 3">
    <name type="scientific">Halteria grandinella</name>
    <dbReference type="NCBI Taxonomy" id="5974"/>
    <lineage>
        <taxon>Eukaryota</taxon>
        <taxon>Sar</taxon>
        <taxon>Alveolata</taxon>
        <taxon>Ciliophora</taxon>
        <taxon>Intramacronucleata</taxon>
        <taxon>Spirotrichea</taxon>
        <taxon>Stichotrichia</taxon>
        <taxon>Sporadotrichida</taxon>
        <taxon>Halteriidae</taxon>
        <taxon>Halteria</taxon>
    </lineage>
</organism>